<dbReference type="Proteomes" id="UP000828390">
    <property type="component" value="Unassembled WGS sequence"/>
</dbReference>
<sequence length="700" mass="78906">MIRSKKRPVPVSGKSVITNFLVRINNEPSLSESSISERESVQDVASDHETSQPPTKRSKQRASGFDSSWKQDFPWVTEVEGGMMCSLCIRHMCRPARSAIGSAPWVDVPCTWIARDSLNRHQRTETHSQAKLLEANRLAPRNLVGQLEEMGCLQKSARIAAFKNLYWLMKQEVPHTTNYLPLNDLVKLQGCSILANMNQGQNNKGESQRFVQEAVLAMGNIIRQDILTQAIDSPWYTIMVDETTDISVISEMTVYIRFLKDGRSQTRFLSILPLNDCKAETITTSLTTHLRELHLPLDRMCAFGSDGAPVMVGSKNGVAAQLRKLVPHLINNHCVAHRLALAAGQAANGLTYMLKFKDIIGDLYRFYAKSAVRTRGLHEIQELLQEPDLKLVEAKDVRWLSHDKATTTLRRCLPSVYKSLDREAEERNDARAAGLAKFSQNYQFVLTLHMMCDVLPHLSDLSKAMQAKDAIYTCIKPLVLGTLAILQGLLNTPGEHFQAAPDRVARLHADGFGITVPTEEQVQHFTDKLYRPFVQQLMSNIEERFPDLPLLQLFEAFNTTKFPTGDMGNHGEQDIKKLADHFNLPVDATLHNWRQVRGSLQGTEKKAEEAMEWVTIHLRNSHDQLYKLAAVGLLLPTSTADCERGFSTMKRIKTENRSRMKSAVLNALMTVSIEGPDIEAVDFGKMVDAWHQEKPRRTVF</sequence>
<dbReference type="AlphaFoldDB" id="A0A9D4S831"/>
<dbReference type="PANTHER" id="PTHR46880:SF5">
    <property type="entry name" value="DUF4371 DOMAIN-CONTAINING PROTEIN"/>
    <property type="match status" value="1"/>
</dbReference>
<dbReference type="GO" id="GO:0046983">
    <property type="term" value="F:protein dimerization activity"/>
    <property type="evidence" value="ECO:0007669"/>
    <property type="project" value="InterPro"/>
</dbReference>
<dbReference type="EMBL" id="JAIWYP010000001">
    <property type="protein sequence ID" value="KAH3893207.1"/>
    <property type="molecule type" value="Genomic_DNA"/>
</dbReference>
<reference evidence="3" key="2">
    <citation type="submission" date="2020-11" db="EMBL/GenBank/DDBJ databases">
        <authorList>
            <person name="McCartney M.A."/>
            <person name="Auch B."/>
            <person name="Kono T."/>
            <person name="Mallez S."/>
            <person name="Becker A."/>
            <person name="Gohl D.M."/>
            <person name="Silverstein K.A.T."/>
            <person name="Koren S."/>
            <person name="Bechman K.B."/>
            <person name="Herman A."/>
            <person name="Abrahante J.E."/>
            <person name="Garbe J."/>
        </authorList>
    </citation>
    <scope>NUCLEOTIDE SEQUENCE</scope>
    <source>
        <strain evidence="3">Duluth1</strain>
        <tissue evidence="3">Whole animal</tissue>
    </source>
</reference>
<comment type="caution">
    <text evidence="3">The sequence shown here is derived from an EMBL/GenBank/DDBJ whole genome shotgun (WGS) entry which is preliminary data.</text>
</comment>
<gene>
    <name evidence="3" type="ORF">DPMN_017351</name>
</gene>
<dbReference type="InterPro" id="IPR008906">
    <property type="entry name" value="HATC_C_dom"/>
</dbReference>
<dbReference type="OrthoDB" id="10059291at2759"/>
<organism evidence="3 4">
    <name type="scientific">Dreissena polymorpha</name>
    <name type="common">Zebra mussel</name>
    <name type="synonym">Mytilus polymorpha</name>
    <dbReference type="NCBI Taxonomy" id="45954"/>
    <lineage>
        <taxon>Eukaryota</taxon>
        <taxon>Metazoa</taxon>
        <taxon>Spiralia</taxon>
        <taxon>Lophotrochozoa</taxon>
        <taxon>Mollusca</taxon>
        <taxon>Bivalvia</taxon>
        <taxon>Autobranchia</taxon>
        <taxon>Heteroconchia</taxon>
        <taxon>Euheterodonta</taxon>
        <taxon>Imparidentia</taxon>
        <taxon>Neoheterodontei</taxon>
        <taxon>Myida</taxon>
        <taxon>Dreissenoidea</taxon>
        <taxon>Dreissenidae</taxon>
        <taxon>Dreissena</taxon>
    </lineage>
</organism>
<evidence type="ECO:0000313" key="3">
    <source>
        <dbReference type="EMBL" id="KAH3893207.1"/>
    </source>
</evidence>
<dbReference type="SUPFAM" id="SSF53098">
    <property type="entry name" value="Ribonuclease H-like"/>
    <property type="match status" value="1"/>
</dbReference>
<feature type="region of interest" description="Disordered" evidence="1">
    <location>
        <begin position="29"/>
        <end position="67"/>
    </location>
</feature>
<name>A0A9D4S831_DREPO</name>
<dbReference type="InterPro" id="IPR012337">
    <property type="entry name" value="RNaseH-like_sf"/>
</dbReference>
<proteinExistence type="predicted"/>
<feature type="domain" description="HAT C-terminal dimerisation" evidence="2">
    <location>
        <begin position="607"/>
        <end position="670"/>
    </location>
</feature>
<evidence type="ECO:0000256" key="1">
    <source>
        <dbReference type="SAM" id="MobiDB-lite"/>
    </source>
</evidence>
<keyword evidence="4" id="KW-1185">Reference proteome</keyword>
<evidence type="ECO:0000259" key="2">
    <source>
        <dbReference type="Pfam" id="PF05699"/>
    </source>
</evidence>
<accession>A0A9D4S831</accession>
<reference evidence="3" key="1">
    <citation type="journal article" date="2019" name="bioRxiv">
        <title>The Genome of the Zebra Mussel, Dreissena polymorpha: A Resource for Invasive Species Research.</title>
        <authorList>
            <person name="McCartney M.A."/>
            <person name="Auch B."/>
            <person name="Kono T."/>
            <person name="Mallez S."/>
            <person name="Zhang Y."/>
            <person name="Obille A."/>
            <person name="Becker A."/>
            <person name="Abrahante J.E."/>
            <person name="Garbe J."/>
            <person name="Badalamenti J.P."/>
            <person name="Herman A."/>
            <person name="Mangelson H."/>
            <person name="Liachko I."/>
            <person name="Sullivan S."/>
            <person name="Sone E.D."/>
            <person name="Koren S."/>
            <person name="Silverstein K.A.T."/>
            <person name="Beckman K.B."/>
            <person name="Gohl D.M."/>
        </authorList>
    </citation>
    <scope>NUCLEOTIDE SEQUENCE</scope>
    <source>
        <strain evidence="3">Duluth1</strain>
        <tissue evidence="3">Whole animal</tissue>
    </source>
</reference>
<feature type="compositionally biased region" description="Basic and acidic residues" evidence="1">
    <location>
        <begin position="35"/>
        <end position="50"/>
    </location>
</feature>
<dbReference type="Pfam" id="PF05699">
    <property type="entry name" value="Dimer_Tnp_hAT"/>
    <property type="match status" value="1"/>
</dbReference>
<protein>
    <recommendedName>
        <fullName evidence="2">HAT C-terminal dimerisation domain-containing protein</fullName>
    </recommendedName>
</protein>
<evidence type="ECO:0000313" key="4">
    <source>
        <dbReference type="Proteomes" id="UP000828390"/>
    </source>
</evidence>
<dbReference type="PANTHER" id="PTHR46880">
    <property type="entry name" value="RAS-ASSOCIATING DOMAIN-CONTAINING PROTEIN"/>
    <property type="match status" value="1"/>
</dbReference>